<dbReference type="EMBL" id="RWGY01000007">
    <property type="protein sequence ID" value="TVU39228.1"/>
    <property type="molecule type" value="Genomic_DNA"/>
</dbReference>
<proteinExistence type="predicted"/>
<evidence type="ECO:0000313" key="5">
    <source>
        <dbReference type="Proteomes" id="UP000324897"/>
    </source>
</evidence>
<dbReference type="InterPro" id="IPR040217">
    <property type="entry name" value="ACR1-12"/>
</dbReference>
<feature type="region of interest" description="Disordered" evidence="3">
    <location>
        <begin position="142"/>
        <end position="170"/>
    </location>
</feature>
<comment type="caution">
    <text evidence="4">The sequence shown here is derived from an EMBL/GenBank/DDBJ whole genome shotgun (WGS) entry which is preliminary data.</text>
</comment>
<dbReference type="Gramene" id="TVU39228">
    <property type="protein sequence ID" value="TVU39228"/>
    <property type="gene ID" value="EJB05_12636"/>
</dbReference>
<organism evidence="4 5">
    <name type="scientific">Eragrostis curvula</name>
    <name type="common">weeping love grass</name>
    <dbReference type="NCBI Taxonomy" id="38414"/>
    <lineage>
        <taxon>Eukaryota</taxon>
        <taxon>Viridiplantae</taxon>
        <taxon>Streptophyta</taxon>
        <taxon>Embryophyta</taxon>
        <taxon>Tracheophyta</taxon>
        <taxon>Spermatophyta</taxon>
        <taxon>Magnoliopsida</taxon>
        <taxon>Liliopsida</taxon>
        <taxon>Poales</taxon>
        <taxon>Poaceae</taxon>
        <taxon>PACMAD clade</taxon>
        <taxon>Chloridoideae</taxon>
        <taxon>Eragrostideae</taxon>
        <taxon>Eragrostidinae</taxon>
        <taxon>Eragrostis</taxon>
    </lineage>
</organism>
<accession>A0A5J9VTM8</accession>
<evidence type="ECO:0000313" key="4">
    <source>
        <dbReference type="EMBL" id="TVU39228.1"/>
    </source>
</evidence>
<feature type="compositionally biased region" description="Basic and acidic residues" evidence="3">
    <location>
        <begin position="150"/>
        <end position="159"/>
    </location>
</feature>
<keyword evidence="1 2" id="KW-0677">Repeat</keyword>
<feature type="region of interest" description="Disordered" evidence="3">
    <location>
        <begin position="57"/>
        <end position="96"/>
    </location>
</feature>
<name>A0A5J9VTM8_9POAL</name>
<feature type="compositionally biased region" description="Basic residues" evidence="3">
    <location>
        <begin position="160"/>
        <end position="170"/>
    </location>
</feature>
<dbReference type="GO" id="GO:0016597">
    <property type="term" value="F:amino acid binding"/>
    <property type="evidence" value="ECO:0007669"/>
    <property type="project" value="UniProtKB-UniRule"/>
</dbReference>
<dbReference type="AlphaFoldDB" id="A0A5J9VTM8"/>
<evidence type="ECO:0000256" key="1">
    <source>
        <dbReference type="ARBA" id="ARBA00022737"/>
    </source>
</evidence>
<sequence length="170" mass="18519">MEWLDEYEKLVIRMNTPRAVFDNAVGPTPTLVQVDSVRKRGVLLEAVQVLADLDLRTPPPTAAGSWTSSTSTTNSAASSPTTFLRGDGEDDGADGEDRVPLILARLGHLLRGDAGDAAVPAAAVAHANRRLHRARAAWRVEGARRGRGYGVREEEGEEKKKRKKKRKKGK</sequence>
<feature type="compositionally biased region" description="Low complexity" evidence="3">
    <location>
        <begin position="62"/>
        <end position="82"/>
    </location>
</feature>
<dbReference type="PANTHER" id="PTHR31096:SF6">
    <property type="entry name" value="ACT DOMAIN-CONTAINING PROTEIN ACR8"/>
    <property type="match status" value="1"/>
</dbReference>
<reference evidence="4 5" key="1">
    <citation type="journal article" date="2019" name="Sci. Rep.">
        <title>A high-quality genome of Eragrostis curvula grass provides insights into Poaceae evolution and supports new strategies to enhance forage quality.</title>
        <authorList>
            <person name="Carballo J."/>
            <person name="Santos B.A.C.M."/>
            <person name="Zappacosta D."/>
            <person name="Garbus I."/>
            <person name="Selva J.P."/>
            <person name="Gallo C.A."/>
            <person name="Diaz A."/>
            <person name="Albertini E."/>
            <person name="Caccamo M."/>
            <person name="Echenique V."/>
        </authorList>
    </citation>
    <scope>NUCLEOTIDE SEQUENCE [LARGE SCALE GENOMIC DNA]</scope>
    <source>
        <strain evidence="5">cv. Victoria</strain>
        <tissue evidence="4">Leaf</tissue>
    </source>
</reference>
<gene>
    <name evidence="4" type="ORF">EJB05_12636</name>
</gene>
<dbReference type="Proteomes" id="UP000324897">
    <property type="component" value="Chromosome 4"/>
</dbReference>
<protein>
    <recommendedName>
        <fullName evidence="2">ACT domain-containing protein ACR</fullName>
    </recommendedName>
    <alternativeName>
        <fullName evidence="2">Protein ACT DOMAIN REPEATS</fullName>
    </alternativeName>
</protein>
<keyword evidence="5" id="KW-1185">Reference proteome</keyword>
<evidence type="ECO:0000256" key="2">
    <source>
        <dbReference type="RuleBase" id="RU369043"/>
    </source>
</evidence>
<evidence type="ECO:0000256" key="3">
    <source>
        <dbReference type="SAM" id="MobiDB-lite"/>
    </source>
</evidence>
<dbReference type="PANTHER" id="PTHR31096">
    <property type="entry name" value="ACT DOMAIN-CONTAINING PROTEIN ACR4-RELATED"/>
    <property type="match status" value="1"/>
</dbReference>
<comment type="function">
    <text evidence="2">Binds amino acids.</text>
</comment>